<evidence type="ECO:0000313" key="1">
    <source>
        <dbReference type="EMBL" id="CAH2061040.1"/>
    </source>
</evidence>
<dbReference type="Proteomes" id="UP000837857">
    <property type="component" value="Chromosome 27"/>
</dbReference>
<feature type="non-terminal residue" evidence="1">
    <location>
        <position position="79"/>
    </location>
</feature>
<evidence type="ECO:0000313" key="2">
    <source>
        <dbReference type="Proteomes" id="UP000837857"/>
    </source>
</evidence>
<name>A0ABN8IQG9_9NEOP</name>
<gene>
    <name evidence="1" type="ORF">IPOD504_LOCUS11281</name>
</gene>
<protein>
    <submittedName>
        <fullName evidence="1">Uncharacterized protein</fullName>
    </submittedName>
</protein>
<keyword evidence="2" id="KW-1185">Reference proteome</keyword>
<organism evidence="1 2">
    <name type="scientific">Iphiclides podalirius</name>
    <name type="common">scarce swallowtail</name>
    <dbReference type="NCBI Taxonomy" id="110791"/>
    <lineage>
        <taxon>Eukaryota</taxon>
        <taxon>Metazoa</taxon>
        <taxon>Ecdysozoa</taxon>
        <taxon>Arthropoda</taxon>
        <taxon>Hexapoda</taxon>
        <taxon>Insecta</taxon>
        <taxon>Pterygota</taxon>
        <taxon>Neoptera</taxon>
        <taxon>Endopterygota</taxon>
        <taxon>Lepidoptera</taxon>
        <taxon>Glossata</taxon>
        <taxon>Ditrysia</taxon>
        <taxon>Papilionoidea</taxon>
        <taxon>Papilionidae</taxon>
        <taxon>Papilioninae</taxon>
        <taxon>Iphiclides</taxon>
    </lineage>
</organism>
<sequence length="79" mass="9158">MQLPPLSDKACDTHAILRNLGNVRERDDMRLPGEHKESYRRGEFWKLAAREKEWTPTKFPPTIKGDVKAYRLSARPPPS</sequence>
<reference evidence="1" key="1">
    <citation type="submission" date="2022-03" db="EMBL/GenBank/DDBJ databases">
        <authorList>
            <person name="Martin H S."/>
        </authorList>
    </citation>
    <scope>NUCLEOTIDE SEQUENCE</scope>
</reference>
<proteinExistence type="predicted"/>
<accession>A0ABN8IQG9</accession>
<dbReference type="EMBL" id="OW152839">
    <property type="protein sequence ID" value="CAH2061040.1"/>
    <property type="molecule type" value="Genomic_DNA"/>
</dbReference>